<protein>
    <submittedName>
        <fullName evidence="1">Uncharacterized protein</fullName>
    </submittedName>
</protein>
<organism evidence="1 2">
    <name type="scientific">Enterocloster bolteae (strain ATCC BAA-613 / DSM 15670 / CCUG 46953 / JCM 12243 / WAL 16351)</name>
    <name type="common">Clostridium bolteae</name>
    <dbReference type="NCBI Taxonomy" id="411902"/>
    <lineage>
        <taxon>Bacteria</taxon>
        <taxon>Bacillati</taxon>
        <taxon>Bacillota</taxon>
        <taxon>Clostridia</taxon>
        <taxon>Lachnospirales</taxon>
        <taxon>Lachnospiraceae</taxon>
        <taxon>Enterocloster</taxon>
    </lineage>
</organism>
<dbReference type="AlphaFoldDB" id="A8RT21"/>
<proteinExistence type="predicted"/>
<evidence type="ECO:0000313" key="2">
    <source>
        <dbReference type="Proteomes" id="UP000005396"/>
    </source>
</evidence>
<gene>
    <name evidence="1" type="ORF">CLOBOL_03520</name>
</gene>
<accession>A8RT21</accession>
<dbReference type="Proteomes" id="UP000005396">
    <property type="component" value="Unassembled WGS sequence"/>
</dbReference>
<comment type="caution">
    <text evidence="1">The sequence shown here is derived from an EMBL/GenBank/DDBJ whole genome shotgun (WGS) entry which is preliminary data.</text>
</comment>
<evidence type="ECO:0000313" key="1">
    <source>
        <dbReference type="EMBL" id="EDP16083.1"/>
    </source>
</evidence>
<reference evidence="1 2" key="2">
    <citation type="submission" date="2007-09" db="EMBL/GenBank/DDBJ databases">
        <title>Draft genome sequence of Clostridium bolteae (ATCC BAA-613).</title>
        <authorList>
            <person name="Sudarsanam P."/>
            <person name="Ley R."/>
            <person name="Guruge J."/>
            <person name="Turnbaugh P.J."/>
            <person name="Mahowald M."/>
            <person name="Liep D."/>
            <person name="Gordon J."/>
        </authorList>
    </citation>
    <scope>NUCLEOTIDE SEQUENCE [LARGE SCALE GENOMIC DNA]</scope>
    <source>
        <strain evidence="2">ATCC BAA-613 / DSM 15670 / CCUG 46953 / JCM 12243 / WAL 16351</strain>
    </source>
</reference>
<dbReference type="EMBL" id="ABCC02000032">
    <property type="protein sequence ID" value="EDP16083.1"/>
    <property type="molecule type" value="Genomic_DNA"/>
</dbReference>
<sequence>MDIKIDNIKTGNYLIADSFPFFAYCELFFHLKVRLHQFVFLKFMGLEAYRIKLKIDHSYSGKWALDINKFRIM</sequence>
<reference evidence="1 2" key="1">
    <citation type="submission" date="2007-08" db="EMBL/GenBank/DDBJ databases">
        <authorList>
            <person name="Fulton L."/>
            <person name="Clifton S."/>
            <person name="Fulton B."/>
            <person name="Xu J."/>
            <person name="Minx P."/>
            <person name="Pepin K.H."/>
            <person name="Johnson M."/>
            <person name="Thiruvilangam P."/>
            <person name="Bhonagiri V."/>
            <person name="Nash W.E."/>
            <person name="Mardis E.R."/>
            <person name="Wilson R.K."/>
        </authorList>
    </citation>
    <scope>NUCLEOTIDE SEQUENCE [LARGE SCALE GENOMIC DNA]</scope>
    <source>
        <strain evidence="2">ATCC BAA-613 / DSM 15670 / CCUG 46953 / JCM 12243 / WAL 16351</strain>
    </source>
</reference>
<dbReference type="HOGENOM" id="CLU_2698062_0_0_9"/>
<name>A8RT21_ENTBW</name>
<dbReference type="PaxDb" id="411902-CLOBOL_03520"/>